<feature type="region of interest" description="Disordered" evidence="1">
    <location>
        <begin position="1"/>
        <end position="45"/>
    </location>
</feature>
<feature type="compositionally biased region" description="Basic and acidic residues" evidence="1">
    <location>
        <begin position="1"/>
        <end position="34"/>
    </location>
</feature>
<dbReference type="Proteomes" id="UP000652761">
    <property type="component" value="Unassembled WGS sequence"/>
</dbReference>
<organism evidence="2 3">
    <name type="scientific">Colocasia esculenta</name>
    <name type="common">Wild taro</name>
    <name type="synonym">Arum esculentum</name>
    <dbReference type="NCBI Taxonomy" id="4460"/>
    <lineage>
        <taxon>Eukaryota</taxon>
        <taxon>Viridiplantae</taxon>
        <taxon>Streptophyta</taxon>
        <taxon>Embryophyta</taxon>
        <taxon>Tracheophyta</taxon>
        <taxon>Spermatophyta</taxon>
        <taxon>Magnoliopsida</taxon>
        <taxon>Liliopsida</taxon>
        <taxon>Araceae</taxon>
        <taxon>Aroideae</taxon>
        <taxon>Colocasieae</taxon>
        <taxon>Colocasia</taxon>
    </lineage>
</organism>
<evidence type="ECO:0000313" key="3">
    <source>
        <dbReference type="Proteomes" id="UP000652761"/>
    </source>
</evidence>
<evidence type="ECO:0000256" key="1">
    <source>
        <dbReference type="SAM" id="MobiDB-lite"/>
    </source>
</evidence>
<proteinExistence type="predicted"/>
<gene>
    <name evidence="2" type="ORF">Taro_011406</name>
</gene>
<accession>A0A843U5R5</accession>
<protein>
    <submittedName>
        <fullName evidence="2">Uncharacterized protein</fullName>
    </submittedName>
</protein>
<comment type="caution">
    <text evidence="2">The sequence shown here is derived from an EMBL/GenBank/DDBJ whole genome shotgun (WGS) entry which is preliminary data.</text>
</comment>
<reference evidence="2" key="1">
    <citation type="submission" date="2017-07" db="EMBL/GenBank/DDBJ databases">
        <title>Taro Niue Genome Assembly and Annotation.</title>
        <authorList>
            <person name="Atibalentja N."/>
            <person name="Keating K."/>
            <person name="Fields C.J."/>
        </authorList>
    </citation>
    <scope>NUCLEOTIDE SEQUENCE</scope>
    <source>
        <strain evidence="2">Niue_2</strain>
        <tissue evidence="2">Leaf</tissue>
    </source>
</reference>
<keyword evidence="3" id="KW-1185">Reference proteome</keyword>
<evidence type="ECO:0000313" key="2">
    <source>
        <dbReference type="EMBL" id="MQL78958.1"/>
    </source>
</evidence>
<sequence length="90" mass="10592">MEGEGGKEPAVKKESREEERREREREWREKERWRNKAMPGESPFKIEQMQHTFESFSLKSDREGNKGHRILSRTGVHESLYLANIGGMGM</sequence>
<dbReference type="EMBL" id="NMUH01000425">
    <property type="protein sequence ID" value="MQL78958.1"/>
    <property type="molecule type" value="Genomic_DNA"/>
</dbReference>
<dbReference type="AlphaFoldDB" id="A0A843U5R5"/>
<name>A0A843U5R5_COLES</name>